<dbReference type="FunFam" id="1.10.472.10:FF:000022">
    <property type="entry name" value="cyclin-J isoform X1"/>
    <property type="match status" value="1"/>
</dbReference>
<proteinExistence type="inferred from homology"/>
<feature type="domain" description="Cyclin C-terminal" evidence="7">
    <location>
        <begin position="200"/>
        <end position="344"/>
    </location>
</feature>
<evidence type="ECO:0000259" key="6">
    <source>
        <dbReference type="SMART" id="SM00385"/>
    </source>
</evidence>
<evidence type="ECO:0000313" key="8">
    <source>
        <dbReference type="EMBL" id="KAI1902994.1"/>
    </source>
</evidence>
<keyword evidence="9" id="KW-1185">Reference proteome</keyword>
<evidence type="ECO:0000256" key="1">
    <source>
        <dbReference type="ARBA" id="ARBA00023127"/>
    </source>
</evidence>
<dbReference type="SMART" id="SM00385">
    <property type="entry name" value="CYCLIN"/>
    <property type="match status" value="2"/>
</dbReference>
<comment type="similarity">
    <text evidence="2">Belongs to the cyclin family. Cyclin J subfamily.</text>
</comment>
<name>A0A8T3E4T4_9TELE</name>
<feature type="region of interest" description="Disordered" evidence="5">
    <location>
        <begin position="352"/>
        <end position="371"/>
    </location>
</feature>
<dbReference type="InterPro" id="IPR036915">
    <property type="entry name" value="Cyclin-like_sf"/>
</dbReference>
<organism evidence="8 9">
    <name type="scientific">Albula goreensis</name>
    <dbReference type="NCBI Taxonomy" id="1534307"/>
    <lineage>
        <taxon>Eukaryota</taxon>
        <taxon>Metazoa</taxon>
        <taxon>Chordata</taxon>
        <taxon>Craniata</taxon>
        <taxon>Vertebrata</taxon>
        <taxon>Euteleostomi</taxon>
        <taxon>Actinopterygii</taxon>
        <taxon>Neopterygii</taxon>
        <taxon>Teleostei</taxon>
        <taxon>Albuliformes</taxon>
        <taxon>Albulidae</taxon>
        <taxon>Albula</taxon>
    </lineage>
</organism>
<evidence type="ECO:0000256" key="4">
    <source>
        <dbReference type="RuleBase" id="RU000383"/>
    </source>
</evidence>
<dbReference type="Gene3D" id="1.10.472.10">
    <property type="entry name" value="Cyclin-like"/>
    <property type="match status" value="2"/>
</dbReference>
<reference evidence="8" key="1">
    <citation type="submission" date="2021-01" db="EMBL/GenBank/DDBJ databases">
        <authorList>
            <person name="Zahm M."/>
            <person name="Roques C."/>
            <person name="Cabau C."/>
            <person name="Klopp C."/>
            <person name="Donnadieu C."/>
            <person name="Jouanno E."/>
            <person name="Lampietro C."/>
            <person name="Louis A."/>
            <person name="Herpin A."/>
            <person name="Echchiki A."/>
            <person name="Berthelot C."/>
            <person name="Parey E."/>
            <person name="Roest-Crollius H."/>
            <person name="Braasch I."/>
            <person name="Postlethwait J."/>
            <person name="Bobe J."/>
            <person name="Montfort J."/>
            <person name="Bouchez O."/>
            <person name="Begum T."/>
            <person name="Mejri S."/>
            <person name="Adams A."/>
            <person name="Chen W.-J."/>
            <person name="Guiguen Y."/>
        </authorList>
    </citation>
    <scope>NUCLEOTIDE SEQUENCE</scope>
    <source>
        <tissue evidence="8">Blood</tissue>
    </source>
</reference>
<gene>
    <name evidence="8" type="ORF">AGOR_G00022610</name>
</gene>
<dbReference type="SMART" id="SM01332">
    <property type="entry name" value="Cyclin_C"/>
    <property type="match status" value="1"/>
</dbReference>
<dbReference type="CDD" id="cd20529">
    <property type="entry name" value="CYCLIN_CCNJ-like_rpt2"/>
    <property type="match status" value="1"/>
</dbReference>
<dbReference type="CDD" id="cd20528">
    <property type="entry name" value="CYCLIN_CCNJ-like_rpt1"/>
    <property type="match status" value="1"/>
</dbReference>
<dbReference type="InterPro" id="IPR006671">
    <property type="entry name" value="Cyclin_N"/>
</dbReference>
<keyword evidence="1 4" id="KW-0195">Cyclin</keyword>
<feature type="region of interest" description="Disordered" evidence="5">
    <location>
        <begin position="311"/>
        <end position="347"/>
    </location>
</feature>
<evidence type="ECO:0000256" key="3">
    <source>
        <dbReference type="ARBA" id="ARBA00069543"/>
    </source>
</evidence>
<dbReference type="InterPro" id="IPR013763">
    <property type="entry name" value="Cyclin-like_dom"/>
</dbReference>
<dbReference type="FunFam" id="1.10.472.10:FF:000047">
    <property type="entry name" value="Cyclin J like"/>
    <property type="match status" value="1"/>
</dbReference>
<protein>
    <recommendedName>
        <fullName evidence="3">Cyclin-J-like protein</fullName>
    </recommendedName>
</protein>
<accession>A0A8T3E4T4</accession>
<evidence type="ECO:0000313" key="9">
    <source>
        <dbReference type="Proteomes" id="UP000829720"/>
    </source>
</evidence>
<dbReference type="EMBL" id="JAERUA010000002">
    <property type="protein sequence ID" value="KAI1902994.1"/>
    <property type="molecule type" value="Genomic_DNA"/>
</dbReference>
<dbReference type="AlphaFoldDB" id="A0A8T3E4T4"/>
<dbReference type="Proteomes" id="UP000829720">
    <property type="component" value="Unassembled WGS sequence"/>
</dbReference>
<evidence type="ECO:0000256" key="2">
    <source>
        <dbReference type="ARBA" id="ARBA00061243"/>
    </source>
</evidence>
<dbReference type="PANTHER" id="PTHR10177">
    <property type="entry name" value="CYCLINS"/>
    <property type="match status" value="1"/>
</dbReference>
<sequence>MGAQKAPRVPHRNSGTGGVIYNHSIEGRCCWSETKGSGALQSVGSCPDRLLWMGKMDANGQWWKSQLAADIHQALRIKELKLPAYRAHSPQLGMRRYFADLLAILSNRYQLCPTARHLAVYLLDLFMDHYDVAVKQLYVIALSCLLLASKFEEKEDRVPKLEQLNALGFMCSLNLTLSKRDLTRTELLLLETFGWNLCMPTPAHFIDYYLHAAVHQADLHNGWPLSSLSKTKAFMDKYTHYFLEVSLQDHAFLSFRPSQVAAACIAASRICLQIAPSWSAALQLLTGYSWDHLTRCIELMLLAHDNDVKEANKTKSSPLSGQALLQSQATPTPPSSSSSSTASPSQQLVFQAGPHPHLSQRPTPVPRLQAVGEPQTLGPSVVQDYLQSLGAGPLPDSAPGVPFHPYPSLASGLRSLPLQAPVAMQVSVSAEPRHCLGVAYGGGYLGSHPGFATGCFDR</sequence>
<feature type="compositionally biased region" description="Polar residues" evidence="5">
    <location>
        <begin position="314"/>
        <end position="325"/>
    </location>
</feature>
<dbReference type="InterPro" id="IPR004367">
    <property type="entry name" value="Cyclin_C-dom"/>
</dbReference>
<evidence type="ECO:0000256" key="5">
    <source>
        <dbReference type="SAM" id="MobiDB-lite"/>
    </source>
</evidence>
<feature type="domain" description="Cyclin-like" evidence="6">
    <location>
        <begin position="208"/>
        <end position="302"/>
    </location>
</feature>
<dbReference type="InterPro" id="IPR039361">
    <property type="entry name" value="Cyclin"/>
</dbReference>
<dbReference type="OrthoDB" id="285802at2759"/>
<feature type="domain" description="Cyclin-like" evidence="6">
    <location>
        <begin position="100"/>
        <end position="191"/>
    </location>
</feature>
<dbReference type="Pfam" id="PF02984">
    <property type="entry name" value="Cyclin_C"/>
    <property type="match status" value="1"/>
</dbReference>
<feature type="compositionally biased region" description="Low complexity" evidence="5">
    <location>
        <begin position="326"/>
        <end position="347"/>
    </location>
</feature>
<dbReference type="Pfam" id="PF00134">
    <property type="entry name" value="Cyclin_N"/>
    <property type="match status" value="1"/>
</dbReference>
<evidence type="ECO:0000259" key="7">
    <source>
        <dbReference type="SMART" id="SM01332"/>
    </source>
</evidence>
<comment type="caution">
    <text evidence="8">The sequence shown here is derived from an EMBL/GenBank/DDBJ whole genome shotgun (WGS) entry which is preliminary data.</text>
</comment>
<dbReference type="SUPFAM" id="SSF47954">
    <property type="entry name" value="Cyclin-like"/>
    <property type="match status" value="2"/>
</dbReference>